<dbReference type="InterPro" id="IPR017850">
    <property type="entry name" value="Alkaline_phosphatase_core_sf"/>
</dbReference>
<gene>
    <name evidence="2" type="ORF">SAMN05192553_101665</name>
</gene>
<dbReference type="InterPro" id="IPR013108">
    <property type="entry name" value="Amidohydro_3"/>
</dbReference>
<organism evidence="2 3">
    <name type="scientific">Cyclobacterium xiamenense</name>
    <dbReference type="NCBI Taxonomy" id="1297121"/>
    <lineage>
        <taxon>Bacteria</taxon>
        <taxon>Pseudomonadati</taxon>
        <taxon>Bacteroidota</taxon>
        <taxon>Cytophagia</taxon>
        <taxon>Cytophagales</taxon>
        <taxon>Cyclobacteriaceae</taxon>
        <taxon>Cyclobacterium</taxon>
    </lineage>
</organism>
<dbReference type="GO" id="GO:0016810">
    <property type="term" value="F:hydrolase activity, acting on carbon-nitrogen (but not peptide) bonds"/>
    <property type="evidence" value="ECO:0007669"/>
    <property type="project" value="InterPro"/>
</dbReference>
<dbReference type="Proteomes" id="UP000199403">
    <property type="component" value="Unassembled WGS sequence"/>
</dbReference>
<sequence>MLLPAATVSVAVAQKKPIILVTWGDDLGMWNISAFHRGMMGGNIPNIDRVEDERMIFMDHYDHASWTAVTRNSRTGGIIGEEERLAPYQALQASTIWSACQHFEEDRKGGLRPGKLAELVILGQNPQKVDPDVIKDIEVLETIREGTKVYSKN</sequence>
<protein>
    <submittedName>
        <fullName evidence="2">Amidohydrolase family protein</fullName>
    </submittedName>
</protein>
<dbReference type="SUPFAM" id="SSF53649">
    <property type="entry name" value="Alkaline phosphatase-like"/>
    <property type="match status" value="1"/>
</dbReference>
<dbReference type="Gene3D" id="3.20.20.140">
    <property type="entry name" value="Metal-dependent hydrolases"/>
    <property type="match status" value="1"/>
</dbReference>
<dbReference type="EMBL" id="FNZH01000001">
    <property type="protein sequence ID" value="SEI87873.1"/>
    <property type="molecule type" value="Genomic_DNA"/>
</dbReference>
<dbReference type="InterPro" id="IPR011059">
    <property type="entry name" value="Metal-dep_hydrolase_composite"/>
</dbReference>
<name>A0A1H6U6B6_9BACT</name>
<evidence type="ECO:0000313" key="3">
    <source>
        <dbReference type="Proteomes" id="UP000199403"/>
    </source>
</evidence>
<feature type="domain" description="Amidohydrolase 3" evidence="1">
    <location>
        <begin position="65"/>
        <end position="150"/>
    </location>
</feature>
<evidence type="ECO:0000313" key="2">
    <source>
        <dbReference type="EMBL" id="SEI87873.1"/>
    </source>
</evidence>
<reference evidence="3" key="1">
    <citation type="submission" date="2016-10" db="EMBL/GenBank/DDBJ databases">
        <authorList>
            <person name="Varghese N."/>
            <person name="Submissions S."/>
        </authorList>
    </citation>
    <scope>NUCLEOTIDE SEQUENCE [LARGE SCALE GENOMIC DNA]</scope>
    <source>
        <strain evidence="3">IBRC-M 10761</strain>
    </source>
</reference>
<dbReference type="STRING" id="1416801.SAMN05192553_101665"/>
<proteinExistence type="predicted"/>
<keyword evidence="3" id="KW-1185">Reference proteome</keyword>
<keyword evidence="2" id="KW-0378">Hydrolase</keyword>
<dbReference type="PANTHER" id="PTHR22642:SF2">
    <property type="entry name" value="PROTEIN LONG AFTER FAR-RED 3"/>
    <property type="match status" value="1"/>
</dbReference>
<dbReference type="AlphaFoldDB" id="A0A1H6U6B6"/>
<dbReference type="PANTHER" id="PTHR22642">
    <property type="entry name" value="IMIDAZOLONEPROPIONASE"/>
    <property type="match status" value="1"/>
</dbReference>
<evidence type="ECO:0000259" key="1">
    <source>
        <dbReference type="Pfam" id="PF07969"/>
    </source>
</evidence>
<accession>A0A1H6U6B6</accession>
<dbReference type="Gene3D" id="2.30.40.10">
    <property type="entry name" value="Urease, subunit C, domain 1"/>
    <property type="match status" value="1"/>
</dbReference>
<dbReference type="Pfam" id="PF07969">
    <property type="entry name" value="Amidohydro_3"/>
    <property type="match status" value="1"/>
</dbReference>